<dbReference type="PROSITE" id="PS50225">
    <property type="entry name" value="SOCS"/>
    <property type="match status" value="1"/>
</dbReference>
<feature type="non-terminal residue" evidence="17">
    <location>
        <position position="1"/>
    </location>
</feature>
<evidence type="ECO:0000256" key="7">
    <source>
        <dbReference type="ARBA" id="ARBA00022574"/>
    </source>
</evidence>
<protein>
    <recommendedName>
        <fullName evidence="11">Tubby-related protein 4</fullName>
    </recommendedName>
    <alternativeName>
        <fullName evidence="13">Tubby superfamily protein</fullName>
    </alternativeName>
    <alternativeName>
        <fullName evidence="12">Tubby-like protein 4</fullName>
    </alternativeName>
</protein>
<evidence type="ECO:0000256" key="4">
    <source>
        <dbReference type="ARBA" id="ARBA00022481"/>
    </source>
</evidence>
<dbReference type="Gene3D" id="2.130.10.10">
    <property type="entry name" value="YVTN repeat-like/Quinoprotein amine dehydrogenase"/>
    <property type="match status" value="1"/>
</dbReference>
<dbReference type="SMART" id="SM00320">
    <property type="entry name" value="WD40"/>
    <property type="match status" value="2"/>
</dbReference>
<dbReference type="InterPro" id="IPR001496">
    <property type="entry name" value="SOCS_box"/>
</dbReference>
<evidence type="ECO:0000256" key="5">
    <source>
        <dbReference type="ARBA" id="ARBA00022490"/>
    </source>
</evidence>
<evidence type="ECO:0000256" key="15">
    <source>
        <dbReference type="SAM" id="MobiDB-lite"/>
    </source>
</evidence>
<dbReference type="SMART" id="SM00969">
    <property type="entry name" value="SOCS_box"/>
    <property type="match status" value="1"/>
</dbReference>
<dbReference type="UniPathway" id="UPA00143"/>
<dbReference type="GO" id="GO:0005737">
    <property type="term" value="C:cytoplasm"/>
    <property type="evidence" value="ECO:0007669"/>
    <property type="project" value="UniProtKB-SubCell"/>
</dbReference>
<feature type="compositionally biased region" description="Acidic residues" evidence="15">
    <location>
        <begin position="226"/>
        <end position="236"/>
    </location>
</feature>
<comment type="pathway">
    <text evidence="2">Protein modification; protein ubiquitination.</text>
</comment>
<evidence type="ECO:0000259" key="16">
    <source>
        <dbReference type="PROSITE" id="PS50225"/>
    </source>
</evidence>
<keyword evidence="18" id="KW-1185">Reference proteome</keyword>
<feature type="region of interest" description="Disordered" evidence="15">
    <location>
        <begin position="553"/>
        <end position="575"/>
    </location>
</feature>
<dbReference type="FunFam" id="2.130.10.10:FF:000262">
    <property type="entry name" value="Tubby like protein 4"/>
    <property type="match status" value="1"/>
</dbReference>
<dbReference type="Gene3D" id="3.20.90.10">
    <property type="entry name" value="Tubby Protein, Chain A"/>
    <property type="match status" value="1"/>
</dbReference>
<feature type="compositionally biased region" description="Pro residues" evidence="15">
    <location>
        <begin position="762"/>
        <end position="779"/>
    </location>
</feature>
<feature type="compositionally biased region" description="Low complexity" evidence="15">
    <location>
        <begin position="736"/>
        <end position="745"/>
    </location>
</feature>
<dbReference type="InterPro" id="IPR001680">
    <property type="entry name" value="WD40_rpt"/>
</dbReference>
<keyword evidence="5" id="KW-0963">Cytoplasm</keyword>
<evidence type="ECO:0000313" key="18">
    <source>
        <dbReference type="Proteomes" id="UP000525714"/>
    </source>
</evidence>
<dbReference type="SUPFAM" id="SSF54518">
    <property type="entry name" value="Tubby C-terminal domain-like"/>
    <property type="match status" value="1"/>
</dbReference>
<evidence type="ECO:0000256" key="12">
    <source>
        <dbReference type="ARBA" id="ARBA00075708"/>
    </source>
</evidence>
<dbReference type="SUPFAM" id="SSF50978">
    <property type="entry name" value="WD40 repeat-like"/>
    <property type="match status" value="1"/>
</dbReference>
<keyword evidence="9" id="KW-0833">Ubl conjugation pathway</keyword>
<evidence type="ECO:0000256" key="3">
    <source>
        <dbReference type="ARBA" id="ARBA00007129"/>
    </source>
</evidence>
<organism evidence="17 18">
    <name type="scientific">Mionectes macconnelli</name>
    <name type="common">McConnell's flycatcher</name>
    <dbReference type="NCBI Taxonomy" id="254557"/>
    <lineage>
        <taxon>Eukaryota</taxon>
        <taxon>Metazoa</taxon>
        <taxon>Chordata</taxon>
        <taxon>Craniata</taxon>
        <taxon>Vertebrata</taxon>
        <taxon>Euteleostomi</taxon>
        <taxon>Archelosauria</taxon>
        <taxon>Archosauria</taxon>
        <taxon>Dinosauria</taxon>
        <taxon>Saurischia</taxon>
        <taxon>Theropoda</taxon>
        <taxon>Coelurosauria</taxon>
        <taxon>Aves</taxon>
        <taxon>Neognathae</taxon>
        <taxon>Neoaves</taxon>
        <taxon>Telluraves</taxon>
        <taxon>Australaves</taxon>
        <taxon>Passeriformes</taxon>
        <taxon>Tyrannidae</taxon>
        <taxon>Mionectes</taxon>
    </lineage>
</organism>
<feature type="region of interest" description="Disordered" evidence="15">
    <location>
        <begin position="825"/>
        <end position="853"/>
    </location>
</feature>
<keyword evidence="7 14" id="KW-0853">WD repeat</keyword>
<evidence type="ECO:0000256" key="9">
    <source>
        <dbReference type="ARBA" id="ARBA00022786"/>
    </source>
</evidence>
<keyword evidence="8" id="KW-0677">Repeat</keyword>
<feature type="domain" description="SOCS box" evidence="16">
    <location>
        <begin position="373"/>
        <end position="414"/>
    </location>
</feature>
<keyword evidence="6" id="KW-0597">Phosphoprotein</keyword>
<feature type="non-terminal residue" evidence="17">
    <location>
        <position position="1534"/>
    </location>
</feature>
<evidence type="ECO:0000256" key="10">
    <source>
        <dbReference type="ARBA" id="ARBA00056629"/>
    </source>
</evidence>
<dbReference type="PROSITE" id="PS50294">
    <property type="entry name" value="WD_REPEATS_REGION"/>
    <property type="match status" value="1"/>
</dbReference>
<feature type="compositionally biased region" description="Basic and acidic residues" evidence="15">
    <location>
        <begin position="1320"/>
        <end position="1338"/>
    </location>
</feature>
<feature type="region of interest" description="Disordered" evidence="15">
    <location>
        <begin position="728"/>
        <end position="809"/>
    </location>
</feature>
<comment type="caution">
    <text evidence="17">The sequence shown here is derived from an EMBL/GenBank/DDBJ whole genome shotgun (WGS) entry which is preliminary data.</text>
</comment>
<dbReference type="Pfam" id="PF01167">
    <property type="entry name" value="Tub"/>
    <property type="match status" value="1"/>
</dbReference>
<evidence type="ECO:0000256" key="13">
    <source>
        <dbReference type="ARBA" id="ARBA00077697"/>
    </source>
</evidence>
<comment type="function">
    <text evidence="10">May be a substrate-recognition component of a SCF-like ECS (Elongin-Cullin-SOCS-box protein) E3 ubiquitin ligase complex which mediates the ubiquitination and subsequent proteasomal degradation of target proteins.</text>
</comment>
<dbReference type="InterPro" id="IPR036322">
    <property type="entry name" value="WD40_repeat_dom_sf"/>
</dbReference>
<dbReference type="Proteomes" id="UP000525714">
    <property type="component" value="Unassembled WGS sequence"/>
</dbReference>
<dbReference type="PROSITE" id="PS50082">
    <property type="entry name" value="WD_REPEATS_2"/>
    <property type="match status" value="1"/>
</dbReference>
<dbReference type="InterPro" id="IPR025659">
    <property type="entry name" value="Tubby-like_C"/>
</dbReference>
<evidence type="ECO:0000256" key="2">
    <source>
        <dbReference type="ARBA" id="ARBA00004906"/>
    </source>
</evidence>
<comment type="subcellular location">
    <subcellularLocation>
        <location evidence="1">Cytoplasm</location>
    </subcellularLocation>
</comment>
<gene>
    <name evidence="17" type="primary">Tulp4</name>
    <name evidence="17" type="ORF">MIOMAC_R12401</name>
</gene>
<feature type="region of interest" description="Disordered" evidence="15">
    <location>
        <begin position="226"/>
        <end position="249"/>
    </location>
</feature>
<dbReference type="InterPro" id="IPR015943">
    <property type="entry name" value="WD40/YVTN_repeat-like_dom_sf"/>
</dbReference>
<dbReference type="PANTHER" id="PTHR16517:SF2">
    <property type="entry name" value="TUBBY-RELATED PROTEIN 4"/>
    <property type="match status" value="1"/>
</dbReference>
<feature type="region of interest" description="Disordered" evidence="15">
    <location>
        <begin position="1364"/>
        <end position="1401"/>
    </location>
</feature>
<feature type="compositionally biased region" description="Basic and acidic residues" evidence="15">
    <location>
        <begin position="785"/>
        <end position="798"/>
    </location>
</feature>
<evidence type="ECO:0000256" key="14">
    <source>
        <dbReference type="PROSITE-ProRule" id="PRU00221"/>
    </source>
</evidence>
<reference evidence="17 18" key="1">
    <citation type="submission" date="2019-09" db="EMBL/GenBank/DDBJ databases">
        <title>Bird 10,000 Genomes (B10K) Project - Family phase.</title>
        <authorList>
            <person name="Zhang G."/>
        </authorList>
    </citation>
    <scope>NUCLEOTIDE SEQUENCE [LARGE SCALE GENOMIC DNA]</scope>
    <source>
        <strain evidence="17">B10K-DU-003-16</strain>
        <tissue evidence="17">Mixed tissue sample</tissue>
    </source>
</reference>
<feature type="compositionally biased region" description="Pro residues" evidence="15">
    <location>
        <begin position="829"/>
        <end position="853"/>
    </location>
</feature>
<evidence type="ECO:0000313" key="17">
    <source>
        <dbReference type="EMBL" id="NWS95568.1"/>
    </source>
</evidence>
<sequence length="1534" mass="168276">MYAAVEHGPVLCSDSNILCLSWKGRVPKSEKEKPVCRRRYYEEGWLATGNGRGVVGVTFTSSHCRRDRNTPQRINFNLRGHNSEVVLVRWNEPFQKLATCDADGGIFVWIQYEGRWSVELVNDRGAQVSDFTWSHDGTQALISYRDGFVLVGSVSGQRHWSSEINLESQITCGIWTPDDQQVLFGTADGQVIVMDCHGRMLAHVLLHESDGILNMSWNYPSFLVEDSSESDTDSDDYSPPQDGPAAYPVPVQNTKPLLTVSFTSGDISLMNNYDDLSPTIIRSGLKDVVVQWCTQGDLLAVAGMEKQNQLVDLSNGSLLKSALVKFYNVRGEHIYTLETPVQRPIISICWGHRDSRLLMASGPALYVVRVEHRVSSLQLLCQQTIASCLRDDKDISKLTLPPRLCSYLTTAFIPTIKPPIPDPNNMRDFVSYPTAGNERLHCTMKRTEDDPEVGGPCYTLYLEYLGGLVPILKGRRISKLRPEFVIMDPKTDGKADEIYGNSLISTVIDSCNCSDSSDIELSDDWAAKKSPKISRASKSPKLPRINIEARKSPKMSRASQEISRSPRLPIRKPSIGSPSLTRREFPLEDITQHNYLAQVTSNIWGTKFKIVGLAAFLPTNLGAVIYKTSLLHLQPRQMTIYLPEVRKISMDYINMPVFNPNVFSEDEDDLPVPGAPGAPASSPPCTVNIPIAPIHSSAQAMSPTQSIGLVQSLLANQNVQLDVLANPPAEAGSESAGPFPGAPGRFPGPGAGALTVGELGRPAPPPPPPPLAPPPPAPPTIAMADLRDHSDREHEPPPKAKAPRPGPQLVEGDAVIFGATQELQLNKMNPPPPYPGTIPAPPTLPPPPGPPQPPLDLCLKKGEFSLYPAGHYQTPLGYERITTFDSSGNVEEVCRPRTRMLCAQSTYTLPGPGSSATLRITAAEKKMQQPCASATLNRLTVPRYSIPTGDPPPYPDIASQLSQGRGMAQRLDSTIIHATLRRNSREAALKMAQLMDGQRATLQLPPKPKGSIVTAQYQQRVPTALYTCSQCSRSGSQHSSVIAHSVSTSPLTSQSSYSLLSPPDNSRDRADYINSAFTEDEALSQHCPVEKSIRHTPVSLTEATLAVKRPPPYQWDPMVSEEIWVPQERTSQSSVPNPLKPAPLIIGQTQHLDMSRVPFVSPKSPTSPTATFQTSYGVGVPYPGSYSAPPLQGMQAPCSPKEALAPTQFAQQEPTVVLQPGYPSNLSYCPLPPMYPGGSTCSSLQLPPIALHPWSSYSPCPPVQNPQGTLPPKPLLVVEKPVMSPPPAELQGHVGTEVMVETADTFQEVLSLTESPVPQRTDKFGKKSRKRLDSRAEEGNMQAITEGKVKKEARALTDFNSLISSPRLGREKKKVKSQKDQLKSKKLNKTNEFQDSSESEPELFISGDELMNQSQGSKKGWKTKRSLRTASELDEFKCRKASEKEDGRLGSQGFVYVMANKQPLWNEATQVYQLDFGGRVTQESAKNFQIELEGRQVMQFGRIDGNAYILDFQYPFSAVQAFAVALANVTQRLK</sequence>
<dbReference type="InterPro" id="IPR056159">
    <property type="entry name" value="Beta-prop_IFT121_TULP_N"/>
</dbReference>
<keyword evidence="4" id="KW-0488">Methylation</keyword>
<dbReference type="Pfam" id="PF07525">
    <property type="entry name" value="SOCS_box"/>
    <property type="match status" value="1"/>
</dbReference>
<dbReference type="PANTHER" id="PTHR16517">
    <property type="entry name" value="TUBBY-RELATED"/>
    <property type="match status" value="1"/>
</dbReference>
<feature type="repeat" description="WD" evidence="14">
    <location>
        <begin position="78"/>
        <end position="109"/>
    </location>
</feature>
<proteinExistence type="inferred from homology"/>
<evidence type="ECO:0000256" key="8">
    <source>
        <dbReference type="ARBA" id="ARBA00022737"/>
    </source>
</evidence>
<accession>A0A7K5JNQ4</accession>
<dbReference type="Pfam" id="PF24797">
    <property type="entry name" value="Beta-prop_WDR35_TULP_N"/>
    <property type="match status" value="1"/>
</dbReference>
<name>A0A7K5JNQ4_9TYRA</name>
<dbReference type="FunFam" id="3.20.90.10:FF:000002">
    <property type="entry name" value="Tubby like protein 4"/>
    <property type="match status" value="1"/>
</dbReference>
<evidence type="ECO:0000256" key="11">
    <source>
        <dbReference type="ARBA" id="ARBA00071888"/>
    </source>
</evidence>
<dbReference type="InterPro" id="IPR000007">
    <property type="entry name" value="Tubby_C"/>
</dbReference>
<feature type="region of interest" description="Disordered" evidence="15">
    <location>
        <begin position="1318"/>
        <end position="1338"/>
    </location>
</feature>
<comment type="similarity">
    <text evidence="3">Belongs to the TUB family.</text>
</comment>
<evidence type="ECO:0000256" key="6">
    <source>
        <dbReference type="ARBA" id="ARBA00022553"/>
    </source>
</evidence>
<dbReference type="GO" id="GO:0016567">
    <property type="term" value="P:protein ubiquitination"/>
    <property type="evidence" value="ECO:0007669"/>
    <property type="project" value="UniProtKB-UniPathway"/>
</dbReference>
<dbReference type="EMBL" id="VYZC01000038">
    <property type="protein sequence ID" value="NWS95568.1"/>
    <property type="molecule type" value="Genomic_DNA"/>
</dbReference>
<evidence type="ECO:0000256" key="1">
    <source>
        <dbReference type="ARBA" id="ARBA00004496"/>
    </source>
</evidence>